<comment type="caution">
    <text evidence="3">The sequence shown here is derived from an EMBL/GenBank/DDBJ whole genome shotgun (WGS) entry which is preliminary data.</text>
</comment>
<accession>A0A519BIW0</accession>
<feature type="chain" id="PRO_5022180033" evidence="1">
    <location>
        <begin position="22"/>
        <end position="167"/>
    </location>
</feature>
<dbReference type="Pfam" id="PF13098">
    <property type="entry name" value="Thioredoxin_2"/>
    <property type="match status" value="1"/>
</dbReference>
<keyword evidence="1" id="KW-0732">Signal</keyword>
<dbReference type="EMBL" id="SGBC01000001">
    <property type="protein sequence ID" value="RZD17196.1"/>
    <property type="molecule type" value="Genomic_DNA"/>
</dbReference>
<evidence type="ECO:0000313" key="3">
    <source>
        <dbReference type="EMBL" id="RZD17196.1"/>
    </source>
</evidence>
<evidence type="ECO:0000256" key="1">
    <source>
        <dbReference type="SAM" id="SignalP"/>
    </source>
</evidence>
<sequence length="167" mass="19987">MKILILLIMAFNFLAIQNVYAQNKSKFQKIKWISFKKAVFSNNKVKKPFFLEFYAPYCDYCIQMEKKVFYRGKVIKIINKYFYPVKINIEGNKTVKFFNGKHYSKKLLSIKLNVMGTPTAIFYSSGLKKIFTLPGYWNEDDFVLVARWIAKKKYKIESLRKYYKEIK</sequence>
<dbReference type="Gene3D" id="3.40.30.10">
    <property type="entry name" value="Glutaredoxin"/>
    <property type="match status" value="1"/>
</dbReference>
<name>A0A519BIW0_ACIG2</name>
<gene>
    <name evidence="3" type="ORF">EVJ46_02905</name>
</gene>
<feature type="signal peptide" evidence="1">
    <location>
        <begin position="1"/>
        <end position="21"/>
    </location>
</feature>
<feature type="domain" description="Thioredoxin-like fold" evidence="2">
    <location>
        <begin position="45"/>
        <end position="142"/>
    </location>
</feature>
<dbReference type="SUPFAM" id="SSF52833">
    <property type="entry name" value="Thioredoxin-like"/>
    <property type="match status" value="1"/>
</dbReference>
<protein>
    <submittedName>
        <fullName evidence="3">DUF255 domain-containing protein</fullName>
    </submittedName>
</protein>
<reference evidence="3 4" key="1">
    <citation type="journal article" date="2019" name="ISME J.">
        <title>Insights into ecological role of a new deltaproteobacterial order Candidatus Acidulodesulfobacterales by metagenomics and metatranscriptomics.</title>
        <authorList>
            <person name="Tan S."/>
            <person name="Liu J."/>
            <person name="Fang Y."/>
            <person name="Hedlund B.P."/>
            <person name="Lian Z.H."/>
            <person name="Huang L.Y."/>
            <person name="Li J.T."/>
            <person name="Huang L.N."/>
            <person name="Li W.J."/>
            <person name="Jiang H.C."/>
            <person name="Dong H.L."/>
            <person name="Shu W.S."/>
        </authorList>
    </citation>
    <scope>NUCLEOTIDE SEQUENCE [LARGE SCALE GENOMIC DNA]</scope>
    <source>
        <strain evidence="3">AP2</strain>
    </source>
</reference>
<organism evidence="3 4">
    <name type="scientific">Acididesulfobacter guangdongensis</name>
    <dbReference type="NCBI Taxonomy" id="2597225"/>
    <lineage>
        <taxon>Bacteria</taxon>
        <taxon>Deltaproteobacteria</taxon>
        <taxon>Candidatus Acidulodesulfobacterales</taxon>
        <taxon>Candidatus Acididesulfobacter</taxon>
    </lineage>
</organism>
<dbReference type="AlphaFoldDB" id="A0A519BIW0"/>
<evidence type="ECO:0000259" key="2">
    <source>
        <dbReference type="Pfam" id="PF13098"/>
    </source>
</evidence>
<dbReference type="Proteomes" id="UP000316562">
    <property type="component" value="Unassembled WGS sequence"/>
</dbReference>
<proteinExistence type="predicted"/>
<dbReference type="InterPro" id="IPR036249">
    <property type="entry name" value="Thioredoxin-like_sf"/>
</dbReference>
<evidence type="ECO:0000313" key="4">
    <source>
        <dbReference type="Proteomes" id="UP000316562"/>
    </source>
</evidence>
<dbReference type="InterPro" id="IPR012336">
    <property type="entry name" value="Thioredoxin-like_fold"/>
</dbReference>